<dbReference type="AlphaFoldDB" id="A0A3M8CYU8"/>
<evidence type="ECO:0000313" key="4">
    <source>
        <dbReference type="Proteomes" id="UP000271031"/>
    </source>
</evidence>
<evidence type="ECO:0000256" key="1">
    <source>
        <dbReference type="ARBA" id="ARBA00010613"/>
    </source>
</evidence>
<dbReference type="PANTHER" id="PTHR23088:SF27">
    <property type="entry name" value="DEAMINATED GLUTATHIONE AMIDASE"/>
    <property type="match status" value="1"/>
</dbReference>
<protein>
    <submittedName>
        <fullName evidence="3">Carbon-nitrogen hydrolase family protein</fullName>
    </submittedName>
</protein>
<reference evidence="3 4" key="1">
    <citation type="submission" date="2018-10" db="EMBL/GenBank/DDBJ databases">
        <title>Phylogenomics of Brevibacillus.</title>
        <authorList>
            <person name="Dunlap C."/>
        </authorList>
    </citation>
    <scope>NUCLEOTIDE SEQUENCE [LARGE SCALE GENOMIC DNA]</scope>
    <source>
        <strain evidence="3 4">JCM 15716</strain>
    </source>
</reference>
<sequence>MRIINIALGQLGCSHLGMEDTIRQIAEAVEQVGQKKADYLLFPELYLEQEPDQTSLEMIAATAQKHRVGVVLGYCETEQDTRYNTALFIGKNGEILGQYRKIHLLDFERNVFTPGDQCPVFDLPEGKIGLMISYDLMFPEVSRILAIKGAQLLLVLAANKFPPHPHQHVYLSSRALENHVFVAMANKVGLDGNHLYLGESTVVHPNGSTIYKCSNNVELPVISINLDEIEEARGRLDYLKNRRPAVYAKEGFGFTPTESL</sequence>
<accession>A0A3M8CYU8</accession>
<dbReference type="Proteomes" id="UP000271031">
    <property type="component" value="Unassembled WGS sequence"/>
</dbReference>
<keyword evidence="3" id="KW-0378">Hydrolase</keyword>
<dbReference type="EMBL" id="RHHQ01000024">
    <property type="protein sequence ID" value="RNB81032.1"/>
    <property type="molecule type" value="Genomic_DNA"/>
</dbReference>
<evidence type="ECO:0000313" key="3">
    <source>
        <dbReference type="EMBL" id="RNB81032.1"/>
    </source>
</evidence>
<dbReference type="InterPro" id="IPR003010">
    <property type="entry name" value="C-N_Hydrolase"/>
</dbReference>
<dbReference type="OrthoDB" id="9811121at2"/>
<keyword evidence="4" id="KW-1185">Reference proteome</keyword>
<proteinExistence type="inferred from homology"/>
<dbReference type="Pfam" id="PF00795">
    <property type="entry name" value="CN_hydrolase"/>
    <property type="match status" value="1"/>
</dbReference>
<dbReference type="InterPro" id="IPR036526">
    <property type="entry name" value="C-N_Hydrolase_sf"/>
</dbReference>
<organism evidence="3 4">
    <name type="scientific">Brevibacillus fluminis</name>
    <dbReference type="NCBI Taxonomy" id="511487"/>
    <lineage>
        <taxon>Bacteria</taxon>
        <taxon>Bacillati</taxon>
        <taxon>Bacillota</taxon>
        <taxon>Bacilli</taxon>
        <taxon>Bacillales</taxon>
        <taxon>Paenibacillaceae</taxon>
        <taxon>Brevibacillus</taxon>
    </lineage>
</organism>
<gene>
    <name evidence="3" type="ORF">EDM56_26960</name>
</gene>
<dbReference type="Gene3D" id="3.60.110.10">
    <property type="entry name" value="Carbon-nitrogen hydrolase"/>
    <property type="match status" value="1"/>
</dbReference>
<dbReference type="PANTHER" id="PTHR23088">
    <property type="entry name" value="NITRILASE-RELATED"/>
    <property type="match status" value="1"/>
</dbReference>
<dbReference type="GO" id="GO:0016787">
    <property type="term" value="F:hydrolase activity"/>
    <property type="evidence" value="ECO:0007669"/>
    <property type="project" value="UniProtKB-KW"/>
</dbReference>
<dbReference type="SUPFAM" id="SSF56317">
    <property type="entry name" value="Carbon-nitrogen hydrolase"/>
    <property type="match status" value="1"/>
</dbReference>
<name>A0A3M8CYU8_9BACL</name>
<feature type="domain" description="CN hydrolase" evidence="2">
    <location>
        <begin position="4"/>
        <end position="228"/>
    </location>
</feature>
<comment type="caution">
    <text evidence="3">The sequence shown here is derived from an EMBL/GenBank/DDBJ whole genome shotgun (WGS) entry which is preliminary data.</text>
</comment>
<dbReference type="CDD" id="cd07197">
    <property type="entry name" value="nitrilase"/>
    <property type="match status" value="1"/>
</dbReference>
<evidence type="ECO:0000259" key="2">
    <source>
        <dbReference type="PROSITE" id="PS50263"/>
    </source>
</evidence>
<dbReference type="PROSITE" id="PS50263">
    <property type="entry name" value="CN_HYDROLASE"/>
    <property type="match status" value="1"/>
</dbReference>
<dbReference type="RefSeq" id="WP_122921034.1">
    <property type="nucleotide sequence ID" value="NZ_RHHQ01000024.1"/>
</dbReference>
<comment type="similarity">
    <text evidence="1">Belongs to the carbon-nitrogen hydrolase superfamily. NIT1/NIT2 family.</text>
</comment>